<evidence type="ECO:0000256" key="1">
    <source>
        <dbReference type="SAM" id="SignalP"/>
    </source>
</evidence>
<evidence type="ECO:0000313" key="2">
    <source>
        <dbReference type="EMBL" id="CAG9801740.1"/>
    </source>
</evidence>
<accession>A0A9N9RRA5</accession>
<name>A0A9N9RRA5_9DIPT</name>
<feature type="chain" id="PRO_5040246947" evidence="1">
    <location>
        <begin position="23"/>
        <end position="75"/>
    </location>
</feature>
<dbReference type="Proteomes" id="UP001153620">
    <property type="component" value="Chromosome 2"/>
</dbReference>
<dbReference type="EMBL" id="OU895878">
    <property type="protein sequence ID" value="CAG9801740.1"/>
    <property type="molecule type" value="Genomic_DNA"/>
</dbReference>
<sequence>MSKAASVILLFLVIIYFKEGSSENIIIHSDGSLTFNGIQYIPIEPVIQESRSIDIPVSGDIRCQCNDDECSNCDY</sequence>
<dbReference type="AlphaFoldDB" id="A0A9N9RRA5"/>
<evidence type="ECO:0000313" key="3">
    <source>
        <dbReference type="Proteomes" id="UP001153620"/>
    </source>
</evidence>
<gene>
    <name evidence="2" type="ORF">CHIRRI_LOCUS4661</name>
</gene>
<organism evidence="2 3">
    <name type="scientific">Chironomus riparius</name>
    <dbReference type="NCBI Taxonomy" id="315576"/>
    <lineage>
        <taxon>Eukaryota</taxon>
        <taxon>Metazoa</taxon>
        <taxon>Ecdysozoa</taxon>
        <taxon>Arthropoda</taxon>
        <taxon>Hexapoda</taxon>
        <taxon>Insecta</taxon>
        <taxon>Pterygota</taxon>
        <taxon>Neoptera</taxon>
        <taxon>Endopterygota</taxon>
        <taxon>Diptera</taxon>
        <taxon>Nematocera</taxon>
        <taxon>Chironomoidea</taxon>
        <taxon>Chironomidae</taxon>
        <taxon>Chironominae</taxon>
        <taxon>Chironomus</taxon>
    </lineage>
</organism>
<protein>
    <submittedName>
        <fullName evidence="2">Uncharacterized protein</fullName>
    </submittedName>
</protein>
<reference evidence="2" key="2">
    <citation type="submission" date="2022-10" db="EMBL/GenBank/DDBJ databases">
        <authorList>
            <consortium name="ENA_rothamsted_submissions"/>
            <consortium name="culmorum"/>
            <person name="King R."/>
        </authorList>
    </citation>
    <scope>NUCLEOTIDE SEQUENCE</scope>
</reference>
<feature type="signal peptide" evidence="1">
    <location>
        <begin position="1"/>
        <end position="22"/>
    </location>
</feature>
<keyword evidence="3" id="KW-1185">Reference proteome</keyword>
<keyword evidence="1" id="KW-0732">Signal</keyword>
<reference evidence="2" key="1">
    <citation type="submission" date="2022-01" db="EMBL/GenBank/DDBJ databases">
        <authorList>
            <person name="King R."/>
        </authorList>
    </citation>
    <scope>NUCLEOTIDE SEQUENCE</scope>
</reference>
<proteinExistence type="predicted"/>